<dbReference type="AlphaFoldDB" id="A0AAF0YD89"/>
<feature type="compositionally biased region" description="Basic and acidic residues" evidence="1">
    <location>
        <begin position="359"/>
        <end position="375"/>
    </location>
</feature>
<dbReference type="GeneID" id="87811306"/>
<evidence type="ECO:0000313" key="3">
    <source>
        <dbReference type="Proteomes" id="UP000827549"/>
    </source>
</evidence>
<evidence type="ECO:0000256" key="1">
    <source>
        <dbReference type="SAM" id="MobiDB-lite"/>
    </source>
</evidence>
<dbReference type="EMBL" id="CP086719">
    <property type="protein sequence ID" value="WOO84620.1"/>
    <property type="molecule type" value="Genomic_DNA"/>
</dbReference>
<feature type="compositionally biased region" description="Low complexity" evidence="1">
    <location>
        <begin position="413"/>
        <end position="425"/>
    </location>
</feature>
<proteinExistence type="predicted"/>
<feature type="region of interest" description="Disordered" evidence="1">
    <location>
        <begin position="359"/>
        <end position="425"/>
    </location>
</feature>
<dbReference type="RefSeq" id="XP_062630646.1">
    <property type="nucleotide sequence ID" value="XM_062774662.1"/>
</dbReference>
<evidence type="ECO:0000313" key="2">
    <source>
        <dbReference type="EMBL" id="WOO84620.1"/>
    </source>
</evidence>
<protein>
    <submittedName>
        <fullName evidence="2">Uncharacterized protein</fullName>
    </submittedName>
</protein>
<sequence length="425" mass="44951">MTGHKETSFATDLAVKTDSALTAEQAPNTEHGVEVDNKAVAADSAVNSEHTAAVVDTEAVATDSAATTEAVVTDGEATAVGDATVATEATGTTRVIKTRPTLQELLDAGAPAYIATFSIDNPDAAYAADFKMYTKSAAFAVVFIEDNVTTNPSEDPSDRYNDIVTRLFSSAEDHWPEFIPVDEATTKIMNVHTHNRPAVADGAVYVPVLAAFANHKNPETTGVNIDKWELLLVKYLVILTKVYKGRGIAAAHADGALDDYLPALEAMVAGQPHPDIKTIKHILADYFKEPLIAVRRAIIQECFSPAMRHWALDHIVLPPDSPAPSAESSASTATAGQGDNQEAKGNGEAEAIIKDNAEEATKAHAEAATKEKAEATTKVNADAEVVTEAGQAKAATKWKGKGKAKDQGEQMTEQQAEPAAGQAEH</sequence>
<name>A0AAF0YD89_9TREE</name>
<feature type="region of interest" description="Disordered" evidence="1">
    <location>
        <begin position="321"/>
        <end position="346"/>
    </location>
</feature>
<accession>A0AAF0YD89</accession>
<feature type="compositionally biased region" description="Low complexity" evidence="1">
    <location>
        <begin position="323"/>
        <end position="335"/>
    </location>
</feature>
<organism evidence="2 3">
    <name type="scientific">Vanrija pseudolonga</name>
    <dbReference type="NCBI Taxonomy" id="143232"/>
    <lineage>
        <taxon>Eukaryota</taxon>
        <taxon>Fungi</taxon>
        <taxon>Dikarya</taxon>
        <taxon>Basidiomycota</taxon>
        <taxon>Agaricomycotina</taxon>
        <taxon>Tremellomycetes</taxon>
        <taxon>Trichosporonales</taxon>
        <taxon>Trichosporonaceae</taxon>
        <taxon>Vanrija</taxon>
    </lineage>
</organism>
<gene>
    <name evidence="2" type="ORF">LOC62_06G008139</name>
</gene>
<reference evidence="2" key="1">
    <citation type="submission" date="2023-10" db="EMBL/GenBank/DDBJ databases">
        <authorList>
            <person name="Noh H."/>
        </authorList>
    </citation>
    <scope>NUCLEOTIDE SEQUENCE</scope>
    <source>
        <strain evidence="2">DUCC4014</strain>
    </source>
</reference>
<dbReference type="Proteomes" id="UP000827549">
    <property type="component" value="Chromosome 6"/>
</dbReference>
<keyword evidence="3" id="KW-1185">Reference proteome</keyword>